<feature type="domain" description="ABC-2 type transporter transmembrane" evidence="7">
    <location>
        <begin position="22"/>
        <end position="703"/>
    </location>
</feature>
<gene>
    <name evidence="8" type="ORF">EQZ20_06015</name>
</gene>
<proteinExistence type="predicted"/>
<dbReference type="KEGG" id="bgy:BGLY_1132"/>
<feature type="transmembrane region" description="Helical" evidence="6">
    <location>
        <begin position="687"/>
        <end position="706"/>
    </location>
</feature>
<evidence type="ECO:0000256" key="6">
    <source>
        <dbReference type="SAM" id="Phobius"/>
    </source>
</evidence>
<evidence type="ECO:0000256" key="2">
    <source>
        <dbReference type="ARBA" id="ARBA00022692"/>
    </source>
</evidence>
<dbReference type="Gene3D" id="3.40.1710.10">
    <property type="entry name" value="abc type-2 transporter like domain"/>
    <property type="match status" value="1"/>
</dbReference>
<dbReference type="GO" id="GO:0016020">
    <property type="term" value="C:membrane"/>
    <property type="evidence" value="ECO:0007669"/>
    <property type="project" value="UniProtKB-SubCell"/>
</dbReference>
<dbReference type="NCBIfam" id="TIGR03057">
    <property type="entry name" value="xxxLxxG_by_4"/>
    <property type="match status" value="1"/>
</dbReference>
<dbReference type="PANTHER" id="PTHR43077">
    <property type="entry name" value="TRANSPORT PERMEASE YVFS-RELATED"/>
    <property type="match status" value="1"/>
</dbReference>
<evidence type="ECO:0000313" key="9">
    <source>
        <dbReference type="Proteomes" id="UP000288675"/>
    </source>
</evidence>
<feature type="transmembrane region" description="Helical" evidence="6">
    <location>
        <begin position="529"/>
        <end position="551"/>
    </location>
</feature>
<protein>
    <submittedName>
        <fullName evidence="8">YhgE/Pip domain-containing protein</fullName>
    </submittedName>
</protein>
<dbReference type="AlphaFoldDB" id="A0AAJ3YXD3"/>
<dbReference type="PANTHER" id="PTHR43077:SF5">
    <property type="entry name" value="PHAGE INFECTION PROTEIN"/>
    <property type="match status" value="1"/>
</dbReference>
<dbReference type="Gene3D" id="1.10.287.950">
    <property type="entry name" value="Methyl-accepting chemotaxis protein"/>
    <property type="match status" value="1"/>
</dbReference>
<dbReference type="EMBL" id="CP035232">
    <property type="protein sequence ID" value="QAT64503.1"/>
    <property type="molecule type" value="Genomic_DNA"/>
</dbReference>
<dbReference type="Pfam" id="PF12698">
    <property type="entry name" value="ABC2_membrane_3"/>
    <property type="match status" value="1"/>
</dbReference>
<dbReference type="GO" id="GO:0140359">
    <property type="term" value="F:ABC-type transporter activity"/>
    <property type="evidence" value="ECO:0007669"/>
    <property type="project" value="InterPro"/>
</dbReference>
<dbReference type="NCBIfam" id="TIGR03061">
    <property type="entry name" value="pip_yhgE_Nterm"/>
    <property type="match status" value="1"/>
</dbReference>
<dbReference type="RefSeq" id="WP_046128899.1">
    <property type="nucleotide sequence ID" value="NZ_CP035232.1"/>
</dbReference>
<feature type="transmembrane region" description="Helical" evidence="6">
    <location>
        <begin position="599"/>
        <end position="622"/>
    </location>
</feature>
<feature type="transmembrane region" description="Helical" evidence="6">
    <location>
        <begin position="629"/>
        <end position="651"/>
    </location>
</feature>
<dbReference type="InterPro" id="IPR013525">
    <property type="entry name" value="ABC2_TM"/>
</dbReference>
<evidence type="ECO:0000256" key="5">
    <source>
        <dbReference type="SAM" id="Coils"/>
    </source>
</evidence>
<feature type="transmembrane region" description="Helical" evidence="6">
    <location>
        <begin position="571"/>
        <end position="593"/>
    </location>
</feature>
<keyword evidence="5" id="KW-0175">Coiled coil</keyword>
<dbReference type="InterPro" id="IPR017501">
    <property type="entry name" value="Phage_infect_YhgE_C"/>
</dbReference>
<accession>A0AAJ3YXD3</accession>
<evidence type="ECO:0000256" key="4">
    <source>
        <dbReference type="ARBA" id="ARBA00023136"/>
    </source>
</evidence>
<name>A0AAJ3YXD3_9BACI</name>
<keyword evidence="4 6" id="KW-0472">Membrane</keyword>
<dbReference type="NCBIfam" id="TIGR03062">
    <property type="entry name" value="pip_yhgE_Cterm"/>
    <property type="match status" value="1"/>
</dbReference>
<dbReference type="InterPro" id="IPR051328">
    <property type="entry name" value="T7SS_ABC-Transporter"/>
</dbReference>
<dbReference type="Proteomes" id="UP000288675">
    <property type="component" value="Chromosome"/>
</dbReference>
<feature type="transmembrane region" description="Helical" evidence="6">
    <location>
        <begin position="17"/>
        <end position="40"/>
    </location>
</feature>
<dbReference type="GeneID" id="82852233"/>
<evidence type="ECO:0000256" key="3">
    <source>
        <dbReference type="ARBA" id="ARBA00022989"/>
    </source>
</evidence>
<organism evidence="8 9">
    <name type="scientific">Bacillus glycinifermentans</name>
    <dbReference type="NCBI Taxonomy" id="1664069"/>
    <lineage>
        <taxon>Bacteria</taxon>
        <taxon>Bacillati</taxon>
        <taxon>Bacillota</taxon>
        <taxon>Bacilli</taxon>
        <taxon>Bacillales</taxon>
        <taxon>Bacillaceae</taxon>
        <taxon>Bacillus</taxon>
    </lineage>
</organism>
<feature type="coiled-coil region" evidence="5">
    <location>
        <begin position="186"/>
        <end position="213"/>
    </location>
</feature>
<evidence type="ECO:0000259" key="7">
    <source>
        <dbReference type="Pfam" id="PF12698"/>
    </source>
</evidence>
<dbReference type="InterPro" id="IPR017500">
    <property type="entry name" value="Phage_infect_YhgE_N"/>
</dbReference>
<comment type="subcellular location">
    <subcellularLocation>
        <location evidence="1">Membrane</location>
        <topology evidence="1">Multi-pass membrane protein</topology>
    </subcellularLocation>
</comment>
<keyword evidence="2 6" id="KW-0812">Transmembrane</keyword>
<evidence type="ECO:0000256" key="1">
    <source>
        <dbReference type="ARBA" id="ARBA00004141"/>
    </source>
</evidence>
<dbReference type="InterPro" id="IPR023908">
    <property type="entry name" value="xxxLxxG_rpt"/>
</dbReference>
<reference evidence="8 9" key="1">
    <citation type="submission" date="2019-01" db="EMBL/GenBank/DDBJ databases">
        <title>Genome sequence of Bacillus glycinifermentans SRCM103574.</title>
        <authorList>
            <person name="Kong H.-J."/>
            <person name="Jeong S.-Y."/>
            <person name="Jeong D.-Y."/>
        </authorList>
    </citation>
    <scope>NUCLEOTIDE SEQUENCE [LARGE SCALE GENOMIC DNA]</scope>
    <source>
        <strain evidence="8 9">SRCM103574</strain>
    </source>
</reference>
<keyword evidence="3 6" id="KW-1133">Transmembrane helix</keyword>
<feature type="coiled-coil region" evidence="5">
    <location>
        <begin position="292"/>
        <end position="329"/>
    </location>
</feature>
<sequence length="719" mass="78729">MNVLRHQWRELITNKKLLISVIGVLFIPLIYSSVFLAAYWDPYGHVDQLPVAVVNSDKGATYEGKDLHIGDDLIKELKKNKKFDWHFTTKEKALTGLENEEYYMVVEIPGDFSKDASTVMNKHPKKLNLIYHTNAGRNYVGAQISDKAIEQLQHSIGSEISEQYAEVIFDNFGKIAKGLGKASSGAEKLNESLKDAKSGSKKLKENLEKLAKSQITFDNGMGRFGTAFNTLNEKIHDLDSALGQFQEKGGQLYNGAYQLQQGMPQIVAGLEKMNEKAQAISKFEDAISSEKIAQLETALTNAEQAKKEISRISDDITKLEGALKNQNSQVKQIIESSNILTDEQKAALSKQVDQKMDEVKLPELDRLKAQIPDMSKLPDLSGIKQKLNDLKQLPGSVNKLYKGSEKIQTGLDSLAKGQAAYNEKFAEARSGSSKIAEGSQTLKEKFGELQDASGKLKDASSKLASGAKTLDEGLGKITEGSGKLSSQLADAADQTGGIQAGEQNYNMFSDPVNVKGEKITKVSNYGTGLTPYILSLGLFVGALMITVVFDVKEPASRPESAIGWFISKFSILLPVGILQAVIACTVILFGIGLDVQSVWRFYLFSIIMSITCLALIQFLAATMGNPGRFIAVILLVLQLGGSGGTFPLALVPRFFQIIHSALPMTYSIAGYRAIISSGDYAFMWEQAAILGGIAVAMMALTILYFWRLLRKEKIEEQPA</sequence>
<evidence type="ECO:0000313" key="8">
    <source>
        <dbReference type="EMBL" id="QAT64503.1"/>
    </source>
</evidence>